<organism evidence="7 8">
    <name type="scientific">Microbacterium marinilacus</name>
    <dbReference type="NCBI Taxonomy" id="415209"/>
    <lineage>
        <taxon>Bacteria</taxon>
        <taxon>Bacillati</taxon>
        <taxon>Actinomycetota</taxon>
        <taxon>Actinomycetes</taxon>
        <taxon>Micrococcales</taxon>
        <taxon>Microbacteriaceae</taxon>
        <taxon>Microbacterium</taxon>
    </lineage>
</organism>
<dbReference type="Pfam" id="PF09339">
    <property type="entry name" value="HTH_IclR"/>
    <property type="match status" value="1"/>
</dbReference>
<evidence type="ECO:0000256" key="4">
    <source>
        <dbReference type="SAM" id="MobiDB-lite"/>
    </source>
</evidence>
<dbReference type="PROSITE" id="PS51078">
    <property type="entry name" value="ICLR_ED"/>
    <property type="match status" value="1"/>
</dbReference>
<name>A0ABP7BGI5_9MICO</name>
<accession>A0ABP7BGI5</accession>
<gene>
    <name evidence="7" type="ORF">GCM10022202_18780</name>
</gene>
<feature type="domain" description="HTH iclR-type" evidence="5">
    <location>
        <begin position="25"/>
        <end position="86"/>
    </location>
</feature>
<dbReference type="PANTHER" id="PTHR30136:SF24">
    <property type="entry name" value="HTH-TYPE TRANSCRIPTIONAL REPRESSOR ALLR"/>
    <property type="match status" value="1"/>
</dbReference>
<feature type="domain" description="IclR-ED" evidence="6">
    <location>
        <begin position="87"/>
        <end position="265"/>
    </location>
</feature>
<evidence type="ECO:0000313" key="8">
    <source>
        <dbReference type="Proteomes" id="UP001410795"/>
    </source>
</evidence>
<evidence type="ECO:0000256" key="3">
    <source>
        <dbReference type="ARBA" id="ARBA00023163"/>
    </source>
</evidence>
<dbReference type="SUPFAM" id="SSF55781">
    <property type="entry name" value="GAF domain-like"/>
    <property type="match status" value="1"/>
</dbReference>
<dbReference type="PROSITE" id="PS51077">
    <property type="entry name" value="HTH_ICLR"/>
    <property type="match status" value="1"/>
</dbReference>
<keyword evidence="2" id="KW-0238">DNA-binding</keyword>
<evidence type="ECO:0000256" key="1">
    <source>
        <dbReference type="ARBA" id="ARBA00023015"/>
    </source>
</evidence>
<comment type="caution">
    <text evidence="7">The sequence shown here is derived from an EMBL/GenBank/DDBJ whole genome shotgun (WGS) entry which is preliminary data.</text>
</comment>
<dbReference type="SUPFAM" id="SSF46785">
    <property type="entry name" value="Winged helix' DNA-binding domain"/>
    <property type="match status" value="1"/>
</dbReference>
<dbReference type="Gene3D" id="3.30.450.40">
    <property type="match status" value="1"/>
</dbReference>
<dbReference type="InterPro" id="IPR036388">
    <property type="entry name" value="WH-like_DNA-bd_sf"/>
</dbReference>
<evidence type="ECO:0000259" key="6">
    <source>
        <dbReference type="PROSITE" id="PS51078"/>
    </source>
</evidence>
<dbReference type="InterPro" id="IPR029016">
    <property type="entry name" value="GAF-like_dom_sf"/>
</dbReference>
<proteinExistence type="predicted"/>
<feature type="region of interest" description="Disordered" evidence="4">
    <location>
        <begin position="1"/>
        <end position="24"/>
    </location>
</feature>
<dbReference type="Proteomes" id="UP001410795">
    <property type="component" value="Unassembled WGS sequence"/>
</dbReference>
<dbReference type="InterPro" id="IPR014757">
    <property type="entry name" value="Tscrpt_reg_IclR_C"/>
</dbReference>
<sequence>MMEPMDSSRARTEESSVPAARTKGVESARRALQILLQFSEGRPELTVDQILEAHAISVPSAYRYVALLREMNLIEERGRGVFTLSPQVVRLARAAEASFDYRVEAQPILDRMRERTGESALYVRRVNDAAVCLSISESEHAIGLSFQPGALMPLHGGAAAKVLLADYPEPKRTQYLDRLSPPLSRSARRALEADLDRIRAAEYSESTGEVDQGVWAAAAPVRAHGALVGAVTVAAPAYRLDAEHRREIAAAVIQGASELARAIARG</sequence>
<dbReference type="InterPro" id="IPR036390">
    <property type="entry name" value="WH_DNA-bd_sf"/>
</dbReference>
<keyword evidence="1" id="KW-0805">Transcription regulation</keyword>
<dbReference type="InterPro" id="IPR005471">
    <property type="entry name" value="Tscrpt_reg_IclR_N"/>
</dbReference>
<evidence type="ECO:0000313" key="7">
    <source>
        <dbReference type="EMBL" id="GAA3658531.1"/>
    </source>
</evidence>
<dbReference type="Pfam" id="PF01614">
    <property type="entry name" value="IclR_C"/>
    <property type="match status" value="1"/>
</dbReference>
<dbReference type="EMBL" id="BAAAYV010000009">
    <property type="protein sequence ID" value="GAA3658531.1"/>
    <property type="molecule type" value="Genomic_DNA"/>
</dbReference>
<keyword evidence="8" id="KW-1185">Reference proteome</keyword>
<feature type="compositionally biased region" description="Basic and acidic residues" evidence="4">
    <location>
        <begin position="1"/>
        <end position="14"/>
    </location>
</feature>
<dbReference type="SMART" id="SM00346">
    <property type="entry name" value="HTH_ICLR"/>
    <property type="match status" value="1"/>
</dbReference>
<evidence type="ECO:0000256" key="2">
    <source>
        <dbReference type="ARBA" id="ARBA00023125"/>
    </source>
</evidence>
<evidence type="ECO:0000259" key="5">
    <source>
        <dbReference type="PROSITE" id="PS51077"/>
    </source>
</evidence>
<dbReference type="InterPro" id="IPR050707">
    <property type="entry name" value="HTH_MetabolicPath_Reg"/>
</dbReference>
<reference evidence="8" key="1">
    <citation type="journal article" date="2019" name="Int. J. Syst. Evol. Microbiol.">
        <title>The Global Catalogue of Microorganisms (GCM) 10K type strain sequencing project: providing services to taxonomists for standard genome sequencing and annotation.</title>
        <authorList>
            <consortium name="The Broad Institute Genomics Platform"/>
            <consortium name="The Broad Institute Genome Sequencing Center for Infectious Disease"/>
            <person name="Wu L."/>
            <person name="Ma J."/>
        </authorList>
    </citation>
    <scope>NUCLEOTIDE SEQUENCE [LARGE SCALE GENOMIC DNA]</scope>
    <source>
        <strain evidence="8">JCM 16546</strain>
    </source>
</reference>
<dbReference type="PANTHER" id="PTHR30136">
    <property type="entry name" value="HELIX-TURN-HELIX TRANSCRIPTIONAL REGULATOR, ICLR FAMILY"/>
    <property type="match status" value="1"/>
</dbReference>
<keyword evidence="3" id="KW-0804">Transcription</keyword>
<dbReference type="Gene3D" id="1.10.10.10">
    <property type="entry name" value="Winged helix-like DNA-binding domain superfamily/Winged helix DNA-binding domain"/>
    <property type="match status" value="1"/>
</dbReference>
<protein>
    <submittedName>
        <fullName evidence="7">IclR family transcriptional regulator</fullName>
    </submittedName>
</protein>